<dbReference type="SMART" id="SM00507">
    <property type="entry name" value="HNHc"/>
    <property type="match status" value="1"/>
</dbReference>
<keyword evidence="4" id="KW-1185">Reference proteome</keyword>
<feature type="region of interest" description="Disordered" evidence="1">
    <location>
        <begin position="76"/>
        <end position="103"/>
    </location>
</feature>
<gene>
    <name evidence="3" type="ORF">IW252_000020</name>
</gene>
<dbReference type="GO" id="GO:0008270">
    <property type="term" value="F:zinc ion binding"/>
    <property type="evidence" value="ECO:0007669"/>
    <property type="project" value="InterPro"/>
</dbReference>
<dbReference type="InterPro" id="IPR002711">
    <property type="entry name" value="HNH"/>
</dbReference>
<name>A0A931GD92_9MICC</name>
<organism evidence="3 4">
    <name type="scientific">Zhihengliuella flava</name>
    <dbReference type="NCBI Taxonomy" id="1285193"/>
    <lineage>
        <taxon>Bacteria</taxon>
        <taxon>Bacillati</taxon>
        <taxon>Actinomycetota</taxon>
        <taxon>Actinomycetes</taxon>
        <taxon>Micrococcales</taxon>
        <taxon>Micrococcaceae</taxon>
        <taxon>Zhihengliuella</taxon>
    </lineage>
</organism>
<feature type="domain" description="HNH nuclease" evidence="2">
    <location>
        <begin position="16"/>
        <end position="76"/>
    </location>
</feature>
<evidence type="ECO:0000256" key="1">
    <source>
        <dbReference type="SAM" id="MobiDB-lite"/>
    </source>
</evidence>
<dbReference type="GO" id="GO:0003676">
    <property type="term" value="F:nucleic acid binding"/>
    <property type="evidence" value="ECO:0007669"/>
    <property type="project" value="InterPro"/>
</dbReference>
<dbReference type="AlphaFoldDB" id="A0A931GD92"/>
<dbReference type="Gene3D" id="1.10.30.50">
    <property type="match status" value="1"/>
</dbReference>
<protein>
    <submittedName>
        <fullName evidence="3">5-methylcytosine-specific restriction endonuclease McrA</fullName>
    </submittedName>
</protein>
<feature type="region of interest" description="Disordered" evidence="1">
    <location>
        <begin position="39"/>
        <end position="62"/>
    </location>
</feature>
<dbReference type="RefSeq" id="WP_196834712.1">
    <property type="nucleotide sequence ID" value="NZ_JADOTZ010000001.1"/>
</dbReference>
<evidence type="ECO:0000313" key="4">
    <source>
        <dbReference type="Proteomes" id="UP000625033"/>
    </source>
</evidence>
<evidence type="ECO:0000259" key="2">
    <source>
        <dbReference type="SMART" id="SM00507"/>
    </source>
</evidence>
<dbReference type="CDD" id="cd00085">
    <property type="entry name" value="HNHc"/>
    <property type="match status" value="1"/>
</dbReference>
<proteinExistence type="predicted"/>
<comment type="caution">
    <text evidence="3">The sequence shown here is derived from an EMBL/GenBank/DDBJ whole genome shotgun (WGS) entry which is preliminary data.</text>
</comment>
<keyword evidence="3" id="KW-0540">Nuclease</keyword>
<dbReference type="Pfam" id="PF01844">
    <property type="entry name" value="HNH"/>
    <property type="match status" value="1"/>
</dbReference>
<keyword evidence="3" id="KW-0255">Endonuclease</keyword>
<reference evidence="3" key="1">
    <citation type="submission" date="2020-11" db="EMBL/GenBank/DDBJ databases">
        <title>Sequencing the genomes of 1000 actinobacteria strains.</title>
        <authorList>
            <person name="Klenk H.-P."/>
        </authorList>
    </citation>
    <scope>NUCLEOTIDE SEQUENCE</scope>
    <source>
        <strain evidence="3">DSM 26152</strain>
    </source>
</reference>
<dbReference type="Proteomes" id="UP000625033">
    <property type="component" value="Unassembled WGS sequence"/>
</dbReference>
<sequence length="103" mass="11599">MSGPNIRRANGSARTKLRKRVIREESICWLCGKPVDKSLPHGLPGSPEVDEIVPVSKGGSPLERDNVRLAHRICNQRRGNKDPDAVRQRAPAASRRLRTSRRW</sequence>
<evidence type="ECO:0000313" key="3">
    <source>
        <dbReference type="EMBL" id="MBG6083253.1"/>
    </source>
</evidence>
<dbReference type="InterPro" id="IPR003615">
    <property type="entry name" value="HNH_nuc"/>
</dbReference>
<keyword evidence="3" id="KW-0378">Hydrolase</keyword>
<dbReference type="GO" id="GO:0004519">
    <property type="term" value="F:endonuclease activity"/>
    <property type="evidence" value="ECO:0007669"/>
    <property type="project" value="UniProtKB-KW"/>
</dbReference>
<accession>A0A931GD92</accession>
<dbReference type="EMBL" id="JADOTZ010000001">
    <property type="protein sequence ID" value="MBG6083253.1"/>
    <property type="molecule type" value="Genomic_DNA"/>
</dbReference>